<evidence type="ECO:0008006" key="5">
    <source>
        <dbReference type="Google" id="ProtNLM"/>
    </source>
</evidence>
<evidence type="ECO:0000259" key="1">
    <source>
        <dbReference type="Pfam" id="PF07734"/>
    </source>
</evidence>
<dbReference type="PANTHER" id="PTHR47993:SF280">
    <property type="entry name" value="F-BOX DOMAIN-CONTAINING PROTEIN"/>
    <property type="match status" value="1"/>
</dbReference>
<dbReference type="PANTHER" id="PTHR47993">
    <property type="entry name" value="OS09G0372900 PROTEIN-RELATED"/>
    <property type="match status" value="1"/>
</dbReference>
<dbReference type="InterPro" id="IPR036047">
    <property type="entry name" value="F-box-like_dom_sf"/>
</dbReference>
<dbReference type="Proteomes" id="UP000030689">
    <property type="component" value="Unassembled WGS sequence"/>
</dbReference>
<name>V4L9T9_EUTSA</name>
<protein>
    <recommendedName>
        <fullName evidence="5">F-box domain-containing protein</fullName>
    </recommendedName>
</protein>
<dbReference type="InterPro" id="IPR050233">
    <property type="entry name" value="A_thaliana_F-box"/>
</dbReference>
<dbReference type="InterPro" id="IPR017451">
    <property type="entry name" value="F-box-assoc_interact_dom"/>
</dbReference>
<evidence type="ECO:0000313" key="4">
    <source>
        <dbReference type="Proteomes" id="UP000030689"/>
    </source>
</evidence>
<organism evidence="3 4">
    <name type="scientific">Eutrema salsugineum</name>
    <name type="common">Saltwater cress</name>
    <name type="synonym">Sisymbrium salsugineum</name>
    <dbReference type="NCBI Taxonomy" id="72664"/>
    <lineage>
        <taxon>Eukaryota</taxon>
        <taxon>Viridiplantae</taxon>
        <taxon>Streptophyta</taxon>
        <taxon>Embryophyta</taxon>
        <taxon>Tracheophyta</taxon>
        <taxon>Spermatophyta</taxon>
        <taxon>Magnoliopsida</taxon>
        <taxon>eudicotyledons</taxon>
        <taxon>Gunneridae</taxon>
        <taxon>Pentapetalae</taxon>
        <taxon>rosids</taxon>
        <taxon>malvids</taxon>
        <taxon>Brassicales</taxon>
        <taxon>Brassicaceae</taxon>
        <taxon>Eutremeae</taxon>
        <taxon>Eutrema</taxon>
    </lineage>
</organism>
<feature type="domain" description="F-box associated beta-propeller type 1" evidence="1">
    <location>
        <begin position="75"/>
        <end position="313"/>
    </location>
</feature>
<sequence>SVILGRDMEEQILSRLPARSLVRFRTVCKHWNGLHNDKSFLDNQLSRSRPQFIFLSESKIYSIHIDLGGVDPTVGWIDYADKKFDFCGVGYDTSRPEKGYKILRYITRFRRVCHNVQTTYETVVILECSSHALRSLDAPFKQWPTMDPLSLNGNLYWVTQDRDTEEYFIRSFDFSREIFKPICLLPCQRFNWLFNQLVLAVFEGDRFSLLKQCYETGKIEVWVTKKKIDDDDDNGEQVVWISLMTLPTTNLPKLLFSDVRYFISDKTLIMCCGDDQTLAACIYFVREDLFKKIQIDSGIVLFSHCVYLPNFIPVPLEFRSPQV</sequence>
<evidence type="ECO:0000259" key="2">
    <source>
        <dbReference type="Pfam" id="PF12937"/>
    </source>
</evidence>
<dbReference type="SUPFAM" id="SSF81383">
    <property type="entry name" value="F-box domain"/>
    <property type="match status" value="1"/>
</dbReference>
<proteinExistence type="predicted"/>
<dbReference type="Gramene" id="ESQ40444">
    <property type="protein sequence ID" value="ESQ40444"/>
    <property type="gene ID" value="EUTSA_v10015389mg"/>
</dbReference>
<dbReference type="KEGG" id="eus:EUTSA_v10015389mg"/>
<evidence type="ECO:0000313" key="3">
    <source>
        <dbReference type="EMBL" id="ESQ40444.1"/>
    </source>
</evidence>
<dbReference type="InterPro" id="IPR001810">
    <property type="entry name" value="F-box_dom"/>
</dbReference>
<keyword evidence="4" id="KW-1185">Reference proteome</keyword>
<feature type="domain" description="F-box" evidence="2">
    <location>
        <begin position="11"/>
        <end position="38"/>
    </location>
</feature>
<dbReference type="Pfam" id="PF12937">
    <property type="entry name" value="F-box-like"/>
    <property type="match status" value="1"/>
</dbReference>
<dbReference type="Pfam" id="PF07734">
    <property type="entry name" value="FBA_1"/>
    <property type="match status" value="1"/>
</dbReference>
<gene>
    <name evidence="3" type="ORF">EUTSA_v10015389mg</name>
</gene>
<dbReference type="CDD" id="cd22157">
    <property type="entry name" value="F-box_AtFBW1-like"/>
    <property type="match status" value="1"/>
</dbReference>
<dbReference type="EMBL" id="KI517464">
    <property type="protein sequence ID" value="ESQ40444.1"/>
    <property type="molecule type" value="Genomic_DNA"/>
</dbReference>
<dbReference type="Gene3D" id="1.20.1280.50">
    <property type="match status" value="1"/>
</dbReference>
<dbReference type="AlphaFoldDB" id="V4L9T9"/>
<accession>V4L9T9</accession>
<dbReference type="InterPro" id="IPR006527">
    <property type="entry name" value="F-box-assoc_dom_typ1"/>
</dbReference>
<feature type="non-terminal residue" evidence="3">
    <location>
        <position position="1"/>
    </location>
</feature>
<reference evidence="3 4" key="1">
    <citation type="journal article" date="2013" name="Front. Plant Sci.">
        <title>The Reference Genome of the Halophytic Plant Eutrema salsugineum.</title>
        <authorList>
            <person name="Yang R."/>
            <person name="Jarvis D.E."/>
            <person name="Chen H."/>
            <person name="Beilstein M.A."/>
            <person name="Grimwood J."/>
            <person name="Jenkins J."/>
            <person name="Shu S."/>
            <person name="Prochnik S."/>
            <person name="Xin M."/>
            <person name="Ma C."/>
            <person name="Schmutz J."/>
            <person name="Wing R.A."/>
            <person name="Mitchell-Olds T."/>
            <person name="Schumaker K.S."/>
            <person name="Wang X."/>
        </authorList>
    </citation>
    <scope>NUCLEOTIDE SEQUENCE [LARGE SCALE GENOMIC DNA]</scope>
</reference>
<dbReference type="NCBIfam" id="TIGR01640">
    <property type="entry name" value="F_box_assoc_1"/>
    <property type="match status" value="1"/>
</dbReference>